<protein>
    <submittedName>
        <fullName evidence="2">MarR family transcriptional regulator</fullName>
    </submittedName>
</protein>
<evidence type="ECO:0000313" key="3">
    <source>
        <dbReference type="Proteomes" id="UP000188324"/>
    </source>
</evidence>
<proteinExistence type="predicted"/>
<keyword evidence="3" id="KW-1185">Reference proteome</keyword>
<dbReference type="InterPro" id="IPR000835">
    <property type="entry name" value="HTH_MarR-typ"/>
</dbReference>
<dbReference type="AlphaFoldDB" id="A0A1Q2CFU3"/>
<dbReference type="KEGG" id="tfl:RPIT_09360"/>
<dbReference type="Pfam" id="PF12802">
    <property type="entry name" value="MarR_2"/>
    <property type="match status" value="1"/>
</dbReference>
<dbReference type="Gene3D" id="1.10.10.10">
    <property type="entry name" value="Winged helix-like DNA-binding domain superfamily/Winged helix DNA-binding domain"/>
    <property type="match status" value="1"/>
</dbReference>
<evidence type="ECO:0000313" key="2">
    <source>
        <dbReference type="EMBL" id="AQP44967.1"/>
    </source>
</evidence>
<sequence length="111" mass="12074">MLEKEALRGLSRAAFGQAYRLEVMLAVADSADGLTTQTELARELGVSVSNVQGPVRSLIGCGLLTELPQGDSRSKFLMRNRSAAWEWAQELALHSRATFRADAGNRLALEV</sequence>
<dbReference type="Proteomes" id="UP000188324">
    <property type="component" value="Chromosome"/>
</dbReference>
<evidence type="ECO:0000259" key="1">
    <source>
        <dbReference type="Pfam" id="PF12802"/>
    </source>
</evidence>
<dbReference type="OrthoDB" id="5149545at2"/>
<name>A0A1Q2CFU3_9ACTN</name>
<dbReference type="InterPro" id="IPR036388">
    <property type="entry name" value="WH-like_DNA-bd_sf"/>
</dbReference>
<gene>
    <name evidence="2" type="ORF">RPIT_09360</name>
</gene>
<dbReference type="GO" id="GO:0003700">
    <property type="term" value="F:DNA-binding transcription factor activity"/>
    <property type="evidence" value="ECO:0007669"/>
    <property type="project" value="InterPro"/>
</dbReference>
<dbReference type="SUPFAM" id="SSF46785">
    <property type="entry name" value="Winged helix' DNA-binding domain"/>
    <property type="match status" value="1"/>
</dbReference>
<dbReference type="InterPro" id="IPR036390">
    <property type="entry name" value="WH_DNA-bd_sf"/>
</dbReference>
<feature type="domain" description="HTH marR-type" evidence="1">
    <location>
        <begin position="23"/>
        <end position="73"/>
    </location>
</feature>
<dbReference type="RefSeq" id="WP_077342565.1">
    <property type="nucleotide sequence ID" value="NZ_CP019605.1"/>
</dbReference>
<dbReference type="EMBL" id="CP019605">
    <property type="protein sequence ID" value="AQP44967.1"/>
    <property type="molecule type" value="Genomic_DNA"/>
</dbReference>
<organism evidence="2 3">
    <name type="scientific">Tessaracoccus flavus</name>
    <dbReference type="NCBI Taxonomy" id="1610493"/>
    <lineage>
        <taxon>Bacteria</taxon>
        <taxon>Bacillati</taxon>
        <taxon>Actinomycetota</taxon>
        <taxon>Actinomycetes</taxon>
        <taxon>Propionibacteriales</taxon>
        <taxon>Propionibacteriaceae</taxon>
        <taxon>Tessaracoccus</taxon>
    </lineage>
</organism>
<reference evidence="2 3" key="1">
    <citation type="journal article" date="2016" name="Int. J. Syst. Evol. Microbiol.">
        <title>Tessaracoccus flavus sp. nov., isolated from the drainage system of a lindane-producing factory.</title>
        <authorList>
            <person name="Kumari R."/>
            <person name="Singh P."/>
            <person name="Schumann P."/>
            <person name="Lal R."/>
        </authorList>
    </citation>
    <scope>NUCLEOTIDE SEQUENCE [LARGE SCALE GENOMIC DNA]</scope>
    <source>
        <strain evidence="2 3">RP1T</strain>
    </source>
</reference>
<accession>A0A1Q2CFU3</accession>